<sequence>MEWRSAIGRHWGRWSDAVKRELLREPDRILIDRGPEAVAPPAEQAERLERSLELR</sequence>
<feature type="compositionally biased region" description="Basic and acidic residues" evidence="1">
    <location>
        <begin position="44"/>
        <end position="55"/>
    </location>
</feature>
<keyword evidence="3" id="KW-1185">Reference proteome</keyword>
<proteinExistence type="predicted"/>
<name>A0ABQ1ET35_SPHSA</name>
<organism evidence="2 3">
    <name type="scientific">Sphingobium fuliginis (strain ATCC 27551)</name>
    <dbReference type="NCBI Taxonomy" id="336203"/>
    <lineage>
        <taxon>Bacteria</taxon>
        <taxon>Pseudomonadati</taxon>
        <taxon>Pseudomonadota</taxon>
        <taxon>Alphaproteobacteria</taxon>
        <taxon>Sphingomonadales</taxon>
        <taxon>Sphingomonadaceae</taxon>
        <taxon>Sphingobium</taxon>
    </lineage>
</organism>
<evidence type="ECO:0000313" key="2">
    <source>
        <dbReference type="EMBL" id="GFZ86072.1"/>
    </source>
</evidence>
<dbReference type="RefSeq" id="WP_165363332.1">
    <property type="nucleotide sequence ID" value="NZ_BMDU01000002.1"/>
</dbReference>
<protein>
    <submittedName>
        <fullName evidence="2">Uncharacterized protein</fullName>
    </submittedName>
</protein>
<comment type="caution">
    <text evidence="2">The sequence shown here is derived from an EMBL/GenBank/DDBJ whole genome shotgun (WGS) entry which is preliminary data.</text>
</comment>
<dbReference type="Proteomes" id="UP000628109">
    <property type="component" value="Unassembled WGS sequence"/>
</dbReference>
<evidence type="ECO:0000313" key="3">
    <source>
        <dbReference type="Proteomes" id="UP000628109"/>
    </source>
</evidence>
<evidence type="ECO:0000256" key="1">
    <source>
        <dbReference type="SAM" id="MobiDB-lite"/>
    </source>
</evidence>
<accession>A0ABQ1ET35</accession>
<dbReference type="EMBL" id="BMDU01000002">
    <property type="protein sequence ID" value="GFZ86072.1"/>
    <property type="molecule type" value="Genomic_DNA"/>
</dbReference>
<gene>
    <name evidence="2" type="ORF">GCM10019071_14300</name>
</gene>
<reference evidence="3" key="1">
    <citation type="journal article" date="2019" name="Int. J. Syst. Evol. Microbiol.">
        <title>The Global Catalogue of Microorganisms (GCM) 10K type strain sequencing project: providing services to taxonomists for standard genome sequencing and annotation.</title>
        <authorList>
            <consortium name="The Broad Institute Genomics Platform"/>
            <consortium name="The Broad Institute Genome Sequencing Center for Infectious Disease"/>
            <person name="Wu L."/>
            <person name="Ma J."/>
        </authorList>
    </citation>
    <scope>NUCLEOTIDE SEQUENCE [LARGE SCALE GENOMIC DNA]</scope>
    <source>
        <strain evidence="3">CCM 7327</strain>
    </source>
</reference>
<feature type="region of interest" description="Disordered" evidence="1">
    <location>
        <begin position="34"/>
        <end position="55"/>
    </location>
</feature>